<feature type="compositionally biased region" description="Low complexity" evidence="1">
    <location>
        <begin position="32"/>
        <end position="41"/>
    </location>
</feature>
<reference evidence="2" key="2">
    <citation type="submission" date="2024-07" db="EMBL/GenBank/DDBJ databases">
        <title>Streptomyces haneummycinica sp. nov., a new antibiotic-producing actinobacterium isolated from marine sediment.</title>
        <authorList>
            <person name="Uemura M."/>
            <person name="Hamada M."/>
            <person name="Hirano S."/>
            <person name="Kobayashi K."/>
            <person name="Ohshiro T."/>
            <person name="Kobayashi T."/>
            <person name="Terahara T."/>
        </authorList>
    </citation>
    <scope>NUCLEOTIDE SEQUENCE</scope>
    <source>
        <strain evidence="2">KM77-8</strain>
    </source>
</reference>
<evidence type="ECO:0000313" key="2">
    <source>
        <dbReference type="EMBL" id="BFO19466.1"/>
    </source>
</evidence>
<dbReference type="AlphaFoldDB" id="A0AAT9HQW4"/>
<organism evidence="2">
    <name type="scientific">Streptomyces haneummycinicus</name>
    <dbReference type="NCBI Taxonomy" id="3074435"/>
    <lineage>
        <taxon>Bacteria</taxon>
        <taxon>Bacillati</taxon>
        <taxon>Actinomycetota</taxon>
        <taxon>Actinomycetes</taxon>
        <taxon>Kitasatosporales</taxon>
        <taxon>Streptomycetaceae</taxon>
        <taxon>Streptomyces</taxon>
    </lineage>
</organism>
<protein>
    <submittedName>
        <fullName evidence="2">Uncharacterized protein</fullName>
    </submittedName>
</protein>
<reference evidence="2" key="1">
    <citation type="submission" date="2024-06" db="EMBL/GenBank/DDBJ databases">
        <authorList>
            <consortium name="consrtm"/>
            <person name="Uemura M."/>
            <person name="Terahara T."/>
        </authorList>
    </citation>
    <scope>NUCLEOTIDE SEQUENCE</scope>
    <source>
        <strain evidence="2">KM77-8</strain>
    </source>
</reference>
<accession>A0AAT9HQW4</accession>
<name>A0AAT9HQW4_9ACTN</name>
<sequence length="128" mass="13776">MTYEFLPSALTPPEDDPRTHPLDPTTARTEIPVHAPAVPAHPKLRGDDPASRLSARTRPSGTGWRVARPDRPAVAADAAGSPTGEIRPRVGRLTATYLEPVDAFPHPMERARSVMVAVPVSGGYARLR</sequence>
<proteinExistence type="predicted"/>
<evidence type="ECO:0000256" key="1">
    <source>
        <dbReference type="SAM" id="MobiDB-lite"/>
    </source>
</evidence>
<gene>
    <name evidence="2" type="ORF">SHKM778_58540</name>
</gene>
<dbReference type="EMBL" id="AP035768">
    <property type="protein sequence ID" value="BFO19466.1"/>
    <property type="molecule type" value="Genomic_DNA"/>
</dbReference>
<feature type="region of interest" description="Disordered" evidence="1">
    <location>
        <begin position="1"/>
        <end position="87"/>
    </location>
</feature>